<keyword evidence="1" id="KW-0677">Repeat</keyword>
<evidence type="ECO:0000313" key="4">
    <source>
        <dbReference type="EMBL" id="KIE04351.1"/>
    </source>
</evidence>
<dbReference type="Gene3D" id="1.25.40.20">
    <property type="entry name" value="Ankyrin repeat-containing domain"/>
    <property type="match status" value="1"/>
</dbReference>
<protein>
    <submittedName>
        <fullName evidence="4">Uncharacterized protein</fullName>
    </submittedName>
</protein>
<proteinExistence type="predicted"/>
<dbReference type="Pfam" id="PF12796">
    <property type="entry name" value="Ank_2"/>
    <property type="match status" value="1"/>
</dbReference>
<evidence type="ECO:0000256" key="2">
    <source>
        <dbReference type="ARBA" id="ARBA00023043"/>
    </source>
</evidence>
<dbReference type="STRING" id="86105.NF27_IN00920"/>
<feature type="repeat" description="ANK" evidence="3">
    <location>
        <begin position="40"/>
        <end position="61"/>
    </location>
</feature>
<accession>A0A0C1MWS5</accession>
<dbReference type="OrthoDB" id="7837736at2"/>
<dbReference type="SUPFAM" id="SSF48403">
    <property type="entry name" value="Ankyrin repeat"/>
    <property type="match status" value="1"/>
</dbReference>
<dbReference type="SMART" id="SM00248">
    <property type="entry name" value="ANK"/>
    <property type="match status" value="3"/>
</dbReference>
<keyword evidence="2 3" id="KW-0040">ANK repeat</keyword>
<dbReference type="PANTHER" id="PTHR24198:SF165">
    <property type="entry name" value="ANKYRIN REPEAT-CONTAINING PROTEIN-RELATED"/>
    <property type="match status" value="1"/>
</dbReference>
<dbReference type="PROSITE" id="PS50088">
    <property type="entry name" value="ANK_REPEAT"/>
    <property type="match status" value="3"/>
</dbReference>
<dbReference type="Proteomes" id="UP000031258">
    <property type="component" value="Unassembled WGS sequence"/>
</dbReference>
<keyword evidence="5" id="KW-1185">Reference proteome</keyword>
<reference evidence="4 5" key="1">
    <citation type="submission" date="2014-11" db="EMBL/GenBank/DDBJ databases">
        <title>A Rickettsiales Symbiont of Amoebae With Ancient Features.</title>
        <authorList>
            <person name="Schulz F."/>
            <person name="Martijn J."/>
            <person name="Wascher F."/>
            <person name="Kostanjsek R."/>
            <person name="Ettema T.J."/>
            <person name="Horn M."/>
        </authorList>
    </citation>
    <scope>NUCLEOTIDE SEQUENCE [LARGE SCALE GENOMIC DNA]</scope>
    <source>
        <strain evidence="4 5">UWC36</strain>
    </source>
</reference>
<name>A0A0C1MWS5_9RICK</name>
<dbReference type="EMBL" id="JSWE01000206">
    <property type="protein sequence ID" value="KIE04351.1"/>
    <property type="molecule type" value="Genomic_DNA"/>
</dbReference>
<organism evidence="4 5">
    <name type="scientific">Candidatus Jidaibacter acanthamoebae</name>
    <dbReference type="NCBI Taxonomy" id="86105"/>
    <lineage>
        <taxon>Bacteria</taxon>
        <taxon>Pseudomonadati</taxon>
        <taxon>Pseudomonadota</taxon>
        <taxon>Alphaproteobacteria</taxon>
        <taxon>Rickettsiales</taxon>
        <taxon>Candidatus Midichloriaceae</taxon>
        <taxon>Candidatus Jidaibacter</taxon>
    </lineage>
</organism>
<feature type="repeat" description="ANK" evidence="3">
    <location>
        <begin position="7"/>
        <end position="39"/>
    </location>
</feature>
<dbReference type="RefSeq" id="WP_039458986.1">
    <property type="nucleotide sequence ID" value="NZ_JSWE01000206.1"/>
</dbReference>
<evidence type="ECO:0000256" key="3">
    <source>
        <dbReference type="PROSITE-ProRule" id="PRU00023"/>
    </source>
</evidence>
<dbReference type="AlphaFoldDB" id="A0A0C1MWS5"/>
<sequence>MQSKDIDYTTEFLIAVEQGKIDKARELLSQGADVNATEMLGDTALHLAIMYRDVKMVKLLLAQPSININTKDCDRQTPLQNALYNGYDEIAQLILEHNPDVKTADIKGNTVIHLCLIGSKINLIPLLVERG</sequence>
<gene>
    <name evidence="4" type="ORF">NF27_IN00920</name>
</gene>
<dbReference type="PANTHER" id="PTHR24198">
    <property type="entry name" value="ANKYRIN REPEAT AND PROTEIN KINASE DOMAIN-CONTAINING PROTEIN"/>
    <property type="match status" value="1"/>
</dbReference>
<dbReference type="InterPro" id="IPR036770">
    <property type="entry name" value="Ankyrin_rpt-contain_sf"/>
</dbReference>
<feature type="non-terminal residue" evidence="4">
    <location>
        <position position="131"/>
    </location>
</feature>
<evidence type="ECO:0000313" key="5">
    <source>
        <dbReference type="Proteomes" id="UP000031258"/>
    </source>
</evidence>
<dbReference type="PROSITE" id="PS50297">
    <property type="entry name" value="ANK_REP_REGION"/>
    <property type="match status" value="1"/>
</dbReference>
<dbReference type="InterPro" id="IPR002110">
    <property type="entry name" value="Ankyrin_rpt"/>
</dbReference>
<feature type="repeat" description="ANK" evidence="3">
    <location>
        <begin position="74"/>
        <end position="106"/>
    </location>
</feature>
<evidence type="ECO:0000256" key="1">
    <source>
        <dbReference type="ARBA" id="ARBA00022737"/>
    </source>
</evidence>
<comment type="caution">
    <text evidence="4">The sequence shown here is derived from an EMBL/GenBank/DDBJ whole genome shotgun (WGS) entry which is preliminary data.</text>
</comment>